<keyword evidence="1" id="KW-0812">Transmembrane</keyword>
<dbReference type="RefSeq" id="WP_182551087.1">
    <property type="nucleotide sequence ID" value="NZ_JACGXN010000007.1"/>
</dbReference>
<comment type="caution">
    <text evidence="2">The sequence shown here is derived from an EMBL/GenBank/DDBJ whole genome shotgun (WGS) entry which is preliminary data.</text>
</comment>
<reference evidence="2 3" key="1">
    <citation type="submission" date="2020-07" db="EMBL/GenBank/DDBJ databases">
        <title>Genomic Encyclopedia of Type Strains, Phase IV (KMG-V): Genome sequencing to study the core and pangenomes of soil and plant-associated prokaryotes.</title>
        <authorList>
            <person name="Whitman W."/>
        </authorList>
    </citation>
    <scope>NUCLEOTIDE SEQUENCE [LARGE SCALE GENOMIC DNA]</scope>
    <source>
        <strain evidence="2 3">AN3</strain>
    </source>
</reference>
<keyword evidence="1" id="KW-0472">Membrane</keyword>
<evidence type="ECO:0000256" key="1">
    <source>
        <dbReference type="SAM" id="Phobius"/>
    </source>
</evidence>
<evidence type="ECO:0000313" key="3">
    <source>
        <dbReference type="Proteomes" id="UP000549052"/>
    </source>
</evidence>
<dbReference type="Pfam" id="PF09900">
    <property type="entry name" value="DUF2127"/>
    <property type="match status" value="1"/>
</dbReference>
<gene>
    <name evidence="2" type="ORF">FHW16_004170</name>
</gene>
<protein>
    <submittedName>
        <fullName evidence="2">Putative membrane protein</fullName>
    </submittedName>
</protein>
<dbReference type="InterPro" id="IPR014591">
    <property type="entry name" value="UCP034455"/>
</dbReference>
<keyword evidence="1" id="KW-1133">Transmembrane helix</keyword>
<accession>A0A839EV64</accession>
<dbReference type="EMBL" id="JACGXN010000007">
    <property type="protein sequence ID" value="MBA8880450.1"/>
    <property type="molecule type" value="Genomic_DNA"/>
</dbReference>
<name>A0A839EV64_9HYPH</name>
<dbReference type="InterPro" id="IPR021125">
    <property type="entry name" value="DUF2127"/>
</dbReference>
<evidence type="ECO:0000313" key="2">
    <source>
        <dbReference type="EMBL" id="MBA8880450.1"/>
    </source>
</evidence>
<dbReference type="Proteomes" id="UP000549052">
    <property type="component" value="Unassembled WGS sequence"/>
</dbReference>
<keyword evidence="3" id="KW-1185">Reference proteome</keyword>
<feature type="transmembrane region" description="Helical" evidence="1">
    <location>
        <begin position="12"/>
        <end position="34"/>
    </location>
</feature>
<feature type="transmembrane region" description="Helical" evidence="1">
    <location>
        <begin position="78"/>
        <end position="97"/>
    </location>
</feature>
<feature type="transmembrane region" description="Helical" evidence="1">
    <location>
        <begin position="102"/>
        <end position="120"/>
    </location>
</feature>
<dbReference type="PIRSF" id="PIRSF034455">
    <property type="entry name" value="UCP034455"/>
    <property type="match status" value="1"/>
</dbReference>
<proteinExistence type="predicted"/>
<sequence length="157" mass="18284">MNEDRIHRIFQISIVFKGAHALIECIGGLVLVFVNTAHIRSMVDTFTQTRLINDPDDFIANHLLKFAGDFSVGSQHFYAFYLLSHGVIKALLVIALLRNKLWAYPLSLFVLGLFIAYQLYRYSYTQSIPLLILTVFDLFIMILIWHEYRLMHKRSMT</sequence>
<organism evidence="2 3">
    <name type="scientific">Phyllobacterium myrsinacearum</name>
    <dbReference type="NCBI Taxonomy" id="28101"/>
    <lineage>
        <taxon>Bacteria</taxon>
        <taxon>Pseudomonadati</taxon>
        <taxon>Pseudomonadota</taxon>
        <taxon>Alphaproteobacteria</taxon>
        <taxon>Hyphomicrobiales</taxon>
        <taxon>Phyllobacteriaceae</taxon>
        <taxon>Phyllobacterium</taxon>
    </lineage>
</organism>
<dbReference type="AlphaFoldDB" id="A0A839EV64"/>
<feature type="transmembrane region" description="Helical" evidence="1">
    <location>
        <begin position="126"/>
        <end position="146"/>
    </location>
</feature>